<feature type="non-terminal residue" evidence="12">
    <location>
        <position position="1"/>
    </location>
</feature>
<feature type="signal peptide" evidence="9">
    <location>
        <begin position="1"/>
        <end position="27"/>
    </location>
</feature>
<evidence type="ECO:0000256" key="10">
    <source>
        <dbReference type="SAM" id="MobiDB-lite"/>
    </source>
</evidence>
<keyword evidence="5 8" id="KW-0119">Carbohydrate metabolism</keyword>
<keyword evidence="4 9" id="KW-0136">Cellulose degradation</keyword>
<accession>A0AAW0W4V1</accession>
<comment type="caution">
    <text evidence="12">The sequence shown here is derived from an EMBL/GenBank/DDBJ whole genome shotgun (WGS) entry which is preliminary data.</text>
</comment>
<evidence type="ECO:0000256" key="8">
    <source>
        <dbReference type="PROSITE-ProRule" id="PRU10060"/>
    </source>
</evidence>
<keyword evidence="13" id="KW-1185">Reference proteome</keyword>
<dbReference type="Pfam" id="PF00759">
    <property type="entry name" value="Glyco_hydro_9"/>
    <property type="match status" value="1"/>
</dbReference>
<protein>
    <recommendedName>
        <fullName evidence="9">Endoglucanase</fullName>
        <ecNumber evidence="9">3.2.1.4</ecNumber>
    </recommendedName>
</protein>
<evidence type="ECO:0000256" key="2">
    <source>
        <dbReference type="ARBA" id="ARBA00007072"/>
    </source>
</evidence>
<reference evidence="12 13" key="1">
    <citation type="journal article" date="2024" name="BMC Genomics">
        <title>Genome assembly of redclaw crayfish (Cherax quadricarinatus) provides insights into its immune adaptation and hypoxia tolerance.</title>
        <authorList>
            <person name="Liu Z."/>
            <person name="Zheng J."/>
            <person name="Li H."/>
            <person name="Fang K."/>
            <person name="Wang S."/>
            <person name="He J."/>
            <person name="Zhou D."/>
            <person name="Weng S."/>
            <person name="Chi M."/>
            <person name="Gu Z."/>
            <person name="He J."/>
            <person name="Li F."/>
            <person name="Wang M."/>
        </authorList>
    </citation>
    <scope>NUCLEOTIDE SEQUENCE [LARGE SCALE GENOMIC DNA]</scope>
    <source>
        <strain evidence="12">ZL_2023a</strain>
    </source>
</reference>
<feature type="active site" evidence="8">
    <location>
        <position position="560"/>
    </location>
</feature>
<feature type="chain" id="PRO_5043088383" description="Endoglucanase" evidence="9">
    <location>
        <begin position="28"/>
        <end position="580"/>
    </location>
</feature>
<evidence type="ECO:0000256" key="4">
    <source>
        <dbReference type="ARBA" id="ARBA00023001"/>
    </source>
</evidence>
<dbReference type="InterPro" id="IPR012341">
    <property type="entry name" value="6hp_glycosidase-like_sf"/>
</dbReference>
<feature type="domain" description="Glycoside hydrolase family 9" evidence="11">
    <location>
        <begin position="150"/>
        <end position="573"/>
    </location>
</feature>
<evidence type="ECO:0000313" key="13">
    <source>
        <dbReference type="Proteomes" id="UP001445076"/>
    </source>
</evidence>
<evidence type="ECO:0000313" key="12">
    <source>
        <dbReference type="EMBL" id="KAK8724523.1"/>
    </source>
</evidence>
<dbReference type="InterPro" id="IPR008928">
    <property type="entry name" value="6-hairpin_glycosidase_sf"/>
</dbReference>
<dbReference type="Gene3D" id="1.50.10.10">
    <property type="match status" value="1"/>
</dbReference>
<comment type="catalytic activity">
    <reaction evidence="1 9">
        <text>Endohydrolysis of (1-&gt;4)-beta-D-glucosidic linkages in cellulose, lichenin and cereal beta-D-glucans.</text>
        <dbReference type="EC" id="3.2.1.4"/>
    </reaction>
</comment>
<dbReference type="EC" id="3.2.1.4" evidence="9"/>
<dbReference type="InterPro" id="IPR033126">
    <property type="entry name" value="Glyco_hydro_9_Asp/Glu_AS"/>
</dbReference>
<feature type="region of interest" description="Disordered" evidence="10">
    <location>
        <begin position="502"/>
        <end position="527"/>
    </location>
</feature>
<dbReference type="GO" id="GO:0030245">
    <property type="term" value="P:cellulose catabolic process"/>
    <property type="evidence" value="ECO:0007669"/>
    <property type="project" value="UniProtKB-KW"/>
</dbReference>
<organism evidence="12 13">
    <name type="scientific">Cherax quadricarinatus</name>
    <name type="common">Australian red claw crayfish</name>
    <dbReference type="NCBI Taxonomy" id="27406"/>
    <lineage>
        <taxon>Eukaryota</taxon>
        <taxon>Metazoa</taxon>
        <taxon>Ecdysozoa</taxon>
        <taxon>Arthropoda</taxon>
        <taxon>Crustacea</taxon>
        <taxon>Multicrustacea</taxon>
        <taxon>Malacostraca</taxon>
        <taxon>Eumalacostraca</taxon>
        <taxon>Eucarida</taxon>
        <taxon>Decapoda</taxon>
        <taxon>Pleocyemata</taxon>
        <taxon>Astacidea</taxon>
        <taxon>Parastacoidea</taxon>
        <taxon>Parastacidae</taxon>
        <taxon>Cherax</taxon>
    </lineage>
</organism>
<evidence type="ECO:0000256" key="9">
    <source>
        <dbReference type="RuleBase" id="RU361166"/>
    </source>
</evidence>
<evidence type="ECO:0000256" key="6">
    <source>
        <dbReference type="ARBA" id="ARBA00023295"/>
    </source>
</evidence>
<dbReference type="GO" id="GO:0008810">
    <property type="term" value="F:cellulase activity"/>
    <property type="evidence" value="ECO:0007669"/>
    <property type="project" value="UniProtKB-EC"/>
</dbReference>
<keyword evidence="6 8" id="KW-0326">Glycosidase</keyword>
<dbReference type="SUPFAM" id="SSF48208">
    <property type="entry name" value="Six-hairpin glycosidases"/>
    <property type="match status" value="1"/>
</dbReference>
<keyword evidence="7 8" id="KW-0624">Polysaccharide degradation</keyword>
<comment type="similarity">
    <text evidence="2 8 9">Belongs to the glycosyl hydrolase 9 (cellulase E) family.</text>
</comment>
<dbReference type="InterPro" id="IPR001701">
    <property type="entry name" value="Glyco_hydro_9"/>
</dbReference>
<dbReference type="PROSITE" id="PS00698">
    <property type="entry name" value="GH9_3"/>
    <property type="match status" value="1"/>
</dbReference>
<evidence type="ECO:0000256" key="1">
    <source>
        <dbReference type="ARBA" id="ARBA00000966"/>
    </source>
</evidence>
<dbReference type="Proteomes" id="UP001445076">
    <property type="component" value="Unassembled WGS sequence"/>
</dbReference>
<dbReference type="PANTHER" id="PTHR22298">
    <property type="entry name" value="ENDO-1,4-BETA-GLUCANASE"/>
    <property type="match status" value="1"/>
</dbReference>
<evidence type="ECO:0000256" key="7">
    <source>
        <dbReference type="ARBA" id="ARBA00023326"/>
    </source>
</evidence>
<evidence type="ECO:0000259" key="11">
    <source>
        <dbReference type="Pfam" id="PF00759"/>
    </source>
</evidence>
<proteinExistence type="inferred from homology"/>
<sequence length="580" mass="63864">ADMTGVLVKTCLLGALALTLLHSGAKAQCDNVVVKNEWQGNYEVDLTTEAPVDIDGLTVELSFSRPVESVEFYAGTATKIDDTHYILNDPSATASAGEELVVTFHVSYTSFMPLVVTETINDVEICDATFTTPTPMENPCAETGMKPYDYSQVLCMSYVFYEAQRSGKLPADQRVTWRGDSALDDGSDVGHDLTGGYYDAGDHVKFGFPMAYTATVLAWGLIDFAEGHEAAGQTEYGRVALKWATDYFLKAHTAKDELYGQVGKGDVDHSYWGRPEIMTMERPSYKIDEAHAGSELAGETAAALAAASIVFKDVDSAYASEMLDVAKELYDFADNFREKYDNSIEDVKAYYQSWSGYGDELCWAALWLARATGDDTYLSRAKGHWEEFDLTSYLASFSWDDKRAGIYSIFWLLTGDTEYSQYLVKFLNYLKTTAPYTPEGLVYLDAWGANRHAANVAFISLWAAKNGFDKEANQEWARSQIGQLLGDNSRYHRSFVVGFGQDPPQRPHHRSSSCPSPPQDCTGALDNPDPSPHVLYGALVGGPAGDGSYTDDRHDYQHNEVACDYNAAFTGALAALVELS</sequence>
<dbReference type="EMBL" id="JARKIK010000085">
    <property type="protein sequence ID" value="KAK8724523.1"/>
    <property type="molecule type" value="Genomic_DNA"/>
</dbReference>
<evidence type="ECO:0000256" key="3">
    <source>
        <dbReference type="ARBA" id="ARBA00022801"/>
    </source>
</evidence>
<feature type="active site" evidence="8">
    <location>
        <position position="551"/>
    </location>
</feature>
<dbReference type="AlphaFoldDB" id="A0AAW0W4V1"/>
<keyword evidence="3 8" id="KW-0378">Hydrolase</keyword>
<keyword evidence="9" id="KW-0732">Signal</keyword>
<evidence type="ECO:0000256" key="5">
    <source>
        <dbReference type="ARBA" id="ARBA00023277"/>
    </source>
</evidence>
<name>A0AAW0W4V1_CHEQU</name>
<gene>
    <name evidence="12" type="ORF">OTU49_011113</name>
</gene>